<sequence length="125" mass="14222">MEVIRSERDIDKLPQLQGQMVLQRTRLQALFIRVCSSILIWTCLVQLVTVGVLSLSAHQTALKELSTLVHGPKPICVQEWVPKTSNNLNPTLANCNKSSKGMLNFFQCSSFGFWNPKLHKYYCKN</sequence>
<feature type="transmembrane region" description="Helical" evidence="1">
    <location>
        <begin position="30"/>
        <end position="55"/>
    </location>
</feature>
<dbReference type="EMBL" id="JBFOLJ010000007">
    <property type="protein sequence ID" value="KAL2520681.1"/>
    <property type="molecule type" value="Genomic_DNA"/>
</dbReference>
<keyword evidence="1" id="KW-0812">Transmembrane</keyword>
<keyword evidence="1" id="KW-0472">Membrane</keyword>
<evidence type="ECO:0000256" key="1">
    <source>
        <dbReference type="SAM" id="Phobius"/>
    </source>
</evidence>
<protein>
    <submittedName>
        <fullName evidence="2">O-fucosyltransferase family protein</fullName>
    </submittedName>
</protein>
<keyword evidence="3" id="KW-1185">Reference proteome</keyword>
<dbReference type="Proteomes" id="UP001604277">
    <property type="component" value="Unassembled WGS sequence"/>
</dbReference>
<dbReference type="AlphaFoldDB" id="A0ABD1U6P0"/>
<reference evidence="3" key="1">
    <citation type="submission" date="2024-07" db="EMBL/GenBank/DDBJ databases">
        <title>Two chromosome-level genome assemblies of Korean endemic species Abeliophyllum distichum and Forsythia ovata (Oleaceae).</title>
        <authorList>
            <person name="Jang H."/>
        </authorList>
    </citation>
    <scope>NUCLEOTIDE SEQUENCE [LARGE SCALE GENOMIC DNA]</scope>
</reference>
<comment type="caution">
    <text evidence="2">The sequence shown here is derived from an EMBL/GenBank/DDBJ whole genome shotgun (WGS) entry which is preliminary data.</text>
</comment>
<keyword evidence="1" id="KW-1133">Transmembrane helix</keyword>
<gene>
    <name evidence="2" type="ORF">Fot_24604</name>
</gene>
<accession>A0ABD1U6P0</accession>
<organism evidence="2 3">
    <name type="scientific">Forsythia ovata</name>
    <dbReference type="NCBI Taxonomy" id="205694"/>
    <lineage>
        <taxon>Eukaryota</taxon>
        <taxon>Viridiplantae</taxon>
        <taxon>Streptophyta</taxon>
        <taxon>Embryophyta</taxon>
        <taxon>Tracheophyta</taxon>
        <taxon>Spermatophyta</taxon>
        <taxon>Magnoliopsida</taxon>
        <taxon>eudicotyledons</taxon>
        <taxon>Gunneridae</taxon>
        <taxon>Pentapetalae</taxon>
        <taxon>asterids</taxon>
        <taxon>lamiids</taxon>
        <taxon>Lamiales</taxon>
        <taxon>Oleaceae</taxon>
        <taxon>Forsythieae</taxon>
        <taxon>Forsythia</taxon>
    </lineage>
</organism>
<name>A0ABD1U6P0_9LAMI</name>
<evidence type="ECO:0000313" key="2">
    <source>
        <dbReference type="EMBL" id="KAL2520681.1"/>
    </source>
</evidence>
<proteinExistence type="predicted"/>
<evidence type="ECO:0000313" key="3">
    <source>
        <dbReference type="Proteomes" id="UP001604277"/>
    </source>
</evidence>